<reference evidence="5 6" key="1">
    <citation type="journal article" date="2020" name="Int. J. Syst. Evol. Microbiol.">
        <title>Novel acetic acid bacteria from cider fermentations: Acetobacter conturbans sp. nov. and Acetobacter fallax sp. nov.</title>
        <authorList>
            <person name="Sombolestani A.S."/>
            <person name="Cleenwerck I."/>
            <person name="Cnockaert M."/>
            <person name="Borremans W."/>
            <person name="Wieme A.D."/>
            <person name="De Vuyst L."/>
            <person name="Vandamme P."/>
        </authorList>
    </citation>
    <scope>NUCLEOTIDE SEQUENCE [LARGE SCALE GENOMIC DNA]</scope>
    <source>
        <strain evidence="5 6">LMG 1627</strain>
    </source>
</reference>
<dbReference type="NCBIfam" id="NF003915">
    <property type="entry name" value="PRK05441.1"/>
    <property type="match status" value="1"/>
</dbReference>
<dbReference type="Gene3D" id="3.40.50.10490">
    <property type="entry name" value="Glucose-6-phosphate isomerase like protein, domain 1"/>
    <property type="match status" value="1"/>
</dbReference>
<name>A0ABX0JVW6_9PROT</name>
<keyword evidence="2 3" id="KW-0119">Carbohydrate metabolism</keyword>
<evidence type="ECO:0000256" key="3">
    <source>
        <dbReference type="HAMAP-Rule" id="MF_00068"/>
    </source>
</evidence>
<dbReference type="PANTHER" id="PTHR10088">
    <property type="entry name" value="GLUCOKINASE REGULATORY PROTEIN"/>
    <property type="match status" value="1"/>
</dbReference>
<dbReference type="InterPro" id="IPR005488">
    <property type="entry name" value="Etherase_MurQ"/>
</dbReference>
<dbReference type="InterPro" id="IPR046348">
    <property type="entry name" value="SIS_dom_sf"/>
</dbReference>
<dbReference type="NCBIfam" id="NF009222">
    <property type="entry name" value="PRK12570.1"/>
    <property type="match status" value="1"/>
</dbReference>
<dbReference type="InterPro" id="IPR005486">
    <property type="entry name" value="Glucokinase_regulatory_CS"/>
</dbReference>
<dbReference type="InterPro" id="IPR001347">
    <property type="entry name" value="SIS_dom"/>
</dbReference>
<comment type="caution">
    <text evidence="5">The sequence shown here is derived from an EMBL/GenBank/DDBJ whole genome shotgun (WGS) entry which is preliminary data.</text>
</comment>
<comment type="miscellaneous">
    <text evidence="3">A lyase-type mechanism (elimination/hydration) is suggested for the cleavage of the lactyl ether bond of MurNAc 6-phosphate, with the formation of an alpha,beta-unsaturated aldehyde intermediate with (E)-stereochemistry, followed by the syn addition of water to give product.</text>
</comment>
<keyword evidence="6" id="KW-1185">Reference proteome</keyword>
<gene>
    <name evidence="3" type="primary">murQ</name>
    <name evidence="5" type="ORF">GOB81_03155</name>
</gene>
<evidence type="ECO:0000313" key="6">
    <source>
        <dbReference type="Proteomes" id="UP000631653"/>
    </source>
</evidence>
<dbReference type="SUPFAM" id="SSF53697">
    <property type="entry name" value="SIS domain"/>
    <property type="match status" value="1"/>
</dbReference>
<organism evidence="5 6">
    <name type="scientific">Acetobacter conturbans</name>
    <dbReference type="NCBI Taxonomy" id="1737472"/>
    <lineage>
        <taxon>Bacteria</taxon>
        <taxon>Pseudomonadati</taxon>
        <taxon>Pseudomonadota</taxon>
        <taxon>Alphaproteobacteria</taxon>
        <taxon>Acetobacterales</taxon>
        <taxon>Acetobacteraceae</taxon>
        <taxon>Acetobacter</taxon>
    </lineage>
</organism>
<accession>A0ABX0JVW6</accession>
<dbReference type="PANTHER" id="PTHR10088:SF4">
    <property type="entry name" value="GLUCOKINASE REGULATORY PROTEIN"/>
    <property type="match status" value="1"/>
</dbReference>
<comment type="pathway">
    <text evidence="3">Cell wall biogenesis; peptidoglycan recycling.</text>
</comment>
<comment type="function">
    <text evidence="3">Specifically catalyzes the cleavage of the D-lactyl ether substituent of MurNAc 6-phosphate, producing GlcNAc 6-phosphate and D-lactate. Together with AnmK, is also required for the utilization of anhydro-N-acetylmuramic acid (anhMurNAc) either imported from the medium or derived from its own cell wall murein, and thus plays a role in cell wall recycling.</text>
</comment>
<dbReference type="GO" id="GO:0016829">
    <property type="term" value="F:lyase activity"/>
    <property type="evidence" value="ECO:0007669"/>
    <property type="project" value="UniProtKB-KW"/>
</dbReference>
<dbReference type="HAMAP" id="MF_00068">
    <property type="entry name" value="MurQ"/>
    <property type="match status" value="1"/>
</dbReference>
<comment type="subunit">
    <text evidence="3">Homodimer.</text>
</comment>
<comment type="similarity">
    <text evidence="3">Belongs to the GCKR-like family. MurNAc-6-P etherase subfamily.</text>
</comment>
<dbReference type="PROSITE" id="PS01272">
    <property type="entry name" value="GCKR"/>
    <property type="match status" value="1"/>
</dbReference>
<dbReference type="CDD" id="cd05007">
    <property type="entry name" value="SIS_Etherase"/>
    <property type="match status" value="1"/>
</dbReference>
<comment type="catalytic activity">
    <reaction evidence="3">
        <text>N-acetyl-D-muramate 6-phosphate + H2O = N-acetyl-D-glucosamine 6-phosphate + (R)-lactate</text>
        <dbReference type="Rhea" id="RHEA:26410"/>
        <dbReference type="ChEBI" id="CHEBI:15377"/>
        <dbReference type="ChEBI" id="CHEBI:16004"/>
        <dbReference type="ChEBI" id="CHEBI:57513"/>
        <dbReference type="ChEBI" id="CHEBI:58722"/>
        <dbReference type="EC" id="4.2.1.126"/>
    </reaction>
</comment>
<feature type="active site" description="Proton donor" evidence="3">
    <location>
        <position position="83"/>
    </location>
</feature>
<evidence type="ECO:0000256" key="1">
    <source>
        <dbReference type="ARBA" id="ARBA00023239"/>
    </source>
</evidence>
<proteinExistence type="inferred from homology"/>
<sequence length="306" mass="31885">MSPVLPATEGIDPAFEDYDTWPVASQLTALWQSQLAAAAIVSSALPALSRAVEAALPRLKAGGRLIYAGAGSSGRLAAQDGAELEPTYNWPPERMQVLIAGGPTALLNAVENAEDDEVAAREAIDALAITPNDVLAGIAASGRTPYTVACVRAAREAGALTLGISNAPDTPLLLCAEHPILIETGAEPISGSTRMKAGTTQKIVLNLLSTALMTGLGRVYRARMVDMRSRNEKLRQRAVRMVVSLAGCDEETARIALEQADGHVKLAVIVAYGVSAPDALAALSRADGNLRTVLRELGLASVSPCT</sequence>
<feature type="active site" evidence="3">
    <location>
        <position position="114"/>
    </location>
</feature>
<dbReference type="EMBL" id="WOSY01000002">
    <property type="protein sequence ID" value="NHN87631.1"/>
    <property type="molecule type" value="Genomic_DNA"/>
</dbReference>
<dbReference type="RefSeq" id="WP_173568907.1">
    <property type="nucleotide sequence ID" value="NZ_WOSY01000002.1"/>
</dbReference>
<dbReference type="InterPro" id="IPR040190">
    <property type="entry name" value="MURQ/GCKR"/>
</dbReference>
<protein>
    <recommendedName>
        <fullName evidence="3">N-acetylmuramic acid 6-phosphate etherase</fullName>
        <shortName evidence="3">MurNAc-6-P etherase</shortName>
        <ecNumber evidence="3">4.2.1.126</ecNumber>
    </recommendedName>
    <alternativeName>
        <fullName evidence="3">N-acetylmuramic acid 6-phosphate hydrolase</fullName>
    </alternativeName>
    <alternativeName>
        <fullName evidence="3">N-acetylmuramic acid 6-phosphate lyase</fullName>
    </alternativeName>
</protein>
<dbReference type="EC" id="4.2.1.126" evidence="3"/>
<feature type="domain" description="SIS" evidence="4">
    <location>
        <begin position="55"/>
        <end position="218"/>
    </location>
</feature>
<dbReference type="Gene3D" id="1.10.8.1080">
    <property type="match status" value="1"/>
</dbReference>
<evidence type="ECO:0000313" key="5">
    <source>
        <dbReference type="EMBL" id="NHN87631.1"/>
    </source>
</evidence>
<dbReference type="PROSITE" id="PS51464">
    <property type="entry name" value="SIS"/>
    <property type="match status" value="1"/>
</dbReference>
<evidence type="ECO:0000256" key="2">
    <source>
        <dbReference type="ARBA" id="ARBA00023277"/>
    </source>
</evidence>
<comment type="pathway">
    <text evidence="3">Amino-sugar metabolism; 1,6-anhydro-N-acetylmuramate degradation.</text>
</comment>
<dbReference type="Pfam" id="PF22645">
    <property type="entry name" value="GKRP_SIS_N"/>
    <property type="match status" value="1"/>
</dbReference>
<dbReference type="Proteomes" id="UP000631653">
    <property type="component" value="Unassembled WGS sequence"/>
</dbReference>
<keyword evidence="1 3" id="KW-0456">Lyase</keyword>
<comment type="pathway">
    <text evidence="3">Amino-sugar metabolism; N-acetylmuramate degradation.</text>
</comment>
<evidence type="ECO:0000259" key="4">
    <source>
        <dbReference type="PROSITE" id="PS51464"/>
    </source>
</evidence>